<reference evidence="2 3" key="1">
    <citation type="submission" date="2019-02" db="EMBL/GenBank/DDBJ databases">
        <title>Pedobacter sp. RP-1-13 sp. nov., isolated from Arctic soil.</title>
        <authorList>
            <person name="Dahal R.H."/>
        </authorList>
    </citation>
    <scope>NUCLEOTIDE SEQUENCE [LARGE SCALE GENOMIC DNA]</scope>
    <source>
        <strain evidence="2 3">RP-1-13</strain>
    </source>
</reference>
<feature type="compositionally biased region" description="Polar residues" evidence="1">
    <location>
        <begin position="1"/>
        <end position="22"/>
    </location>
</feature>
<feature type="compositionally biased region" description="Basic and acidic residues" evidence="1">
    <location>
        <begin position="39"/>
        <end position="51"/>
    </location>
</feature>
<comment type="caution">
    <text evidence="2">The sequence shown here is derived from an EMBL/GenBank/DDBJ whole genome shotgun (WGS) entry which is preliminary data.</text>
</comment>
<dbReference type="EMBL" id="SJSK01000005">
    <property type="protein sequence ID" value="TCC88787.1"/>
    <property type="molecule type" value="Genomic_DNA"/>
</dbReference>
<evidence type="ECO:0000313" key="3">
    <source>
        <dbReference type="Proteomes" id="UP000292884"/>
    </source>
</evidence>
<evidence type="ECO:0000256" key="1">
    <source>
        <dbReference type="SAM" id="MobiDB-lite"/>
    </source>
</evidence>
<feature type="region of interest" description="Disordered" evidence="1">
    <location>
        <begin position="1"/>
        <end position="53"/>
    </location>
</feature>
<proteinExistence type="predicted"/>
<accession>A0A4R0MQE5</accession>
<protein>
    <submittedName>
        <fullName evidence="2">Uncharacterized protein</fullName>
    </submittedName>
</protein>
<dbReference type="Proteomes" id="UP000292884">
    <property type="component" value="Unassembled WGS sequence"/>
</dbReference>
<keyword evidence="3" id="KW-1185">Reference proteome</keyword>
<sequence>MKTTVITSGKENGAVKNTSTDKSAIRPAVPLKENANQVDPDKEKPKAEVETAKPVIAKTEEQSKETTKALVVIAEAPKAEPTKMEIKEQLKEEKPAMNLEATIKLALDLNRRINQRGKLLETIGTLEAFEVAQKDDAEETESTHFQGCELTIEDDKGREFTTKNPFIINAVAKMVNTLCVDKLAEIEGEIFIPQK</sequence>
<organism evidence="2 3">
    <name type="scientific">Pedobacter frigiditerrae</name>
    <dbReference type="NCBI Taxonomy" id="2530452"/>
    <lineage>
        <taxon>Bacteria</taxon>
        <taxon>Pseudomonadati</taxon>
        <taxon>Bacteroidota</taxon>
        <taxon>Sphingobacteriia</taxon>
        <taxon>Sphingobacteriales</taxon>
        <taxon>Sphingobacteriaceae</taxon>
        <taxon>Pedobacter</taxon>
    </lineage>
</organism>
<dbReference type="AlphaFoldDB" id="A0A4R0MQE5"/>
<name>A0A4R0MQE5_9SPHI</name>
<gene>
    <name evidence="2" type="ORF">EZ428_19355</name>
</gene>
<dbReference type="RefSeq" id="WP_131554843.1">
    <property type="nucleotide sequence ID" value="NZ_SJSK01000005.1"/>
</dbReference>
<evidence type="ECO:0000313" key="2">
    <source>
        <dbReference type="EMBL" id="TCC88787.1"/>
    </source>
</evidence>
<dbReference type="OrthoDB" id="793497at2"/>